<dbReference type="Gene3D" id="1.20.120.1220">
    <property type="match status" value="1"/>
</dbReference>
<evidence type="ECO:0000259" key="3">
    <source>
        <dbReference type="Pfam" id="PF01478"/>
    </source>
</evidence>
<reference evidence="4 5" key="1">
    <citation type="submission" date="2018-11" db="EMBL/GenBank/DDBJ databases">
        <title>Phylogenetic determinants of toxin gene distribution in genomes of Brevibacillus laterosporus.</title>
        <authorList>
            <person name="Glare T.R."/>
            <person name="Durrant A."/>
            <person name="Berry C."/>
            <person name="Palma L."/>
            <person name="Ormskirk M."/>
            <person name="Cox M.O."/>
        </authorList>
    </citation>
    <scope>NUCLEOTIDE SEQUENCE [LARGE SCALE GENOMIC DNA]</scope>
    <source>
        <strain evidence="4 5">1821L</strain>
        <plasmid evidence="4 5">p1821L01</plasmid>
    </source>
</reference>
<comment type="similarity">
    <text evidence="1">Belongs to the peptidase A24 family.</text>
</comment>
<dbReference type="InterPro" id="IPR050882">
    <property type="entry name" value="Prepilin_peptidase/N-MTase"/>
</dbReference>
<dbReference type="Proteomes" id="UP000319432">
    <property type="component" value="Plasmid p1821L01"/>
</dbReference>
<organism evidence="4 5">
    <name type="scientific">Brevibacillus laterosporus</name>
    <name type="common">Bacillus laterosporus</name>
    <dbReference type="NCBI Taxonomy" id="1465"/>
    <lineage>
        <taxon>Bacteria</taxon>
        <taxon>Bacillati</taxon>
        <taxon>Bacillota</taxon>
        <taxon>Bacilli</taxon>
        <taxon>Bacillales</taxon>
        <taxon>Paenibacillaceae</taxon>
        <taxon>Brevibacillus</taxon>
    </lineage>
</organism>
<geneLocation type="plasmid" evidence="4 5">
    <name>p1821L01</name>
</geneLocation>
<accession>A0A518V207</accession>
<keyword evidence="2" id="KW-1133">Transmembrane helix</keyword>
<feature type="transmembrane region" description="Helical" evidence="2">
    <location>
        <begin position="77"/>
        <end position="104"/>
    </location>
</feature>
<feature type="domain" description="Prepilin type IV endopeptidase peptidase" evidence="3">
    <location>
        <begin position="6"/>
        <end position="104"/>
    </location>
</feature>
<sequence>MLIFLLSLSILAVASWIDIKKSIIPHWLNFSGIFLAILIHLWNGEVIHALLSGACIFIFTVLLILLIGDGIGGGDIWLMTFIGIAFGLPISNFIIMGAFLLAIIKVVITKRKEIQFAPFVLASFLLCIPLIMR</sequence>
<dbReference type="AlphaFoldDB" id="A0A518V207"/>
<dbReference type="OrthoDB" id="9789291at2"/>
<keyword evidence="5" id="KW-1185">Reference proteome</keyword>
<dbReference type="PANTHER" id="PTHR30487">
    <property type="entry name" value="TYPE 4 PREPILIN-LIKE PROTEINS LEADER PEPTIDE-PROCESSING ENZYME"/>
    <property type="match status" value="1"/>
</dbReference>
<feature type="transmembrane region" description="Helical" evidence="2">
    <location>
        <begin position="49"/>
        <end position="71"/>
    </location>
</feature>
<dbReference type="Pfam" id="PF01478">
    <property type="entry name" value="Peptidase_A24"/>
    <property type="match status" value="1"/>
</dbReference>
<protein>
    <recommendedName>
        <fullName evidence="3">Prepilin type IV endopeptidase peptidase domain-containing protein</fullName>
    </recommendedName>
</protein>
<dbReference type="EMBL" id="CP033461">
    <property type="protein sequence ID" value="QDX91021.1"/>
    <property type="molecule type" value="Genomic_DNA"/>
</dbReference>
<dbReference type="GO" id="GO:0005886">
    <property type="term" value="C:plasma membrane"/>
    <property type="evidence" value="ECO:0007669"/>
    <property type="project" value="TreeGrafter"/>
</dbReference>
<gene>
    <name evidence="4" type="ORF">EEL30_00690</name>
</gene>
<evidence type="ECO:0000256" key="2">
    <source>
        <dbReference type="SAM" id="Phobius"/>
    </source>
</evidence>
<feature type="transmembrane region" description="Helical" evidence="2">
    <location>
        <begin position="24"/>
        <end position="42"/>
    </location>
</feature>
<name>A0A518V207_BRELA</name>
<feature type="transmembrane region" description="Helical" evidence="2">
    <location>
        <begin position="116"/>
        <end position="132"/>
    </location>
</feature>
<evidence type="ECO:0000313" key="5">
    <source>
        <dbReference type="Proteomes" id="UP000319432"/>
    </source>
</evidence>
<evidence type="ECO:0000256" key="1">
    <source>
        <dbReference type="ARBA" id="ARBA00005801"/>
    </source>
</evidence>
<evidence type="ECO:0000313" key="4">
    <source>
        <dbReference type="EMBL" id="QDX91021.1"/>
    </source>
</evidence>
<keyword evidence="2" id="KW-0472">Membrane</keyword>
<dbReference type="InterPro" id="IPR000045">
    <property type="entry name" value="Prepilin_IV_endopep_pep"/>
</dbReference>
<keyword evidence="2" id="KW-0812">Transmembrane</keyword>
<dbReference type="GO" id="GO:0006465">
    <property type="term" value="P:signal peptide processing"/>
    <property type="evidence" value="ECO:0007669"/>
    <property type="project" value="TreeGrafter"/>
</dbReference>
<dbReference type="GO" id="GO:0004190">
    <property type="term" value="F:aspartic-type endopeptidase activity"/>
    <property type="evidence" value="ECO:0007669"/>
    <property type="project" value="InterPro"/>
</dbReference>
<keyword evidence="4" id="KW-0614">Plasmid</keyword>
<dbReference type="PANTHER" id="PTHR30487:SF0">
    <property type="entry name" value="PREPILIN LEADER PEPTIDASE_N-METHYLTRANSFERASE-RELATED"/>
    <property type="match status" value="1"/>
</dbReference>
<proteinExistence type="inferred from homology"/>